<dbReference type="EMBL" id="DVGC01000050">
    <property type="protein sequence ID" value="HIR06066.1"/>
    <property type="molecule type" value="Genomic_DNA"/>
</dbReference>
<dbReference type="PANTHER" id="PTHR43547">
    <property type="entry name" value="TWO-COMPONENT HISTIDINE KINASE"/>
    <property type="match status" value="1"/>
</dbReference>
<comment type="subcellular location">
    <subcellularLocation>
        <location evidence="2">Cell membrane</location>
        <topology evidence="2">Multi-pass membrane protein</topology>
    </subcellularLocation>
</comment>
<evidence type="ECO:0000256" key="1">
    <source>
        <dbReference type="ARBA" id="ARBA00000085"/>
    </source>
</evidence>
<dbReference type="Gene3D" id="3.30.565.10">
    <property type="entry name" value="Histidine kinase-like ATPase, C-terminal domain"/>
    <property type="match status" value="1"/>
</dbReference>
<feature type="transmembrane region" description="Helical" evidence="13">
    <location>
        <begin position="175"/>
        <end position="197"/>
    </location>
</feature>
<accession>A0A9D1A4S2</accession>
<comment type="catalytic activity">
    <reaction evidence="1">
        <text>ATP + protein L-histidine = ADP + protein N-phospho-L-histidine.</text>
        <dbReference type="EC" id="2.7.13.3"/>
    </reaction>
</comment>
<evidence type="ECO:0000256" key="2">
    <source>
        <dbReference type="ARBA" id="ARBA00004651"/>
    </source>
</evidence>
<protein>
    <recommendedName>
        <fullName evidence="3">histidine kinase</fullName>
        <ecNumber evidence="3">2.7.13.3</ecNumber>
    </recommendedName>
</protein>
<dbReference type="Gene3D" id="1.10.287.130">
    <property type="match status" value="1"/>
</dbReference>
<evidence type="ECO:0000256" key="12">
    <source>
        <dbReference type="ARBA" id="ARBA00023012"/>
    </source>
</evidence>
<dbReference type="EC" id="2.7.13.3" evidence="3"/>
<keyword evidence="8" id="KW-0547">Nucleotide-binding</keyword>
<keyword evidence="4" id="KW-1003">Cell membrane</keyword>
<dbReference type="SUPFAM" id="SSF55890">
    <property type="entry name" value="Sporulation response regulatory protein Spo0B"/>
    <property type="match status" value="1"/>
</dbReference>
<dbReference type="InterPro" id="IPR016120">
    <property type="entry name" value="Sig_transdc_His_kin_SpoOB"/>
</dbReference>
<dbReference type="InterPro" id="IPR039506">
    <property type="entry name" value="SPOB_a"/>
</dbReference>
<evidence type="ECO:0000256" key="4">
    <source>
        <dbReference type="ARBA" id="ARBA00022475"/>
    </source>
</evidence>
<evidence type="ECO:0000256" key="8">
    <source>
        <dbReference type="ARBA" id="ARBA00022741"/>
    </source>
</evidence>
<dbReference type="CDD" id="cd18773">
    <property type="entry name" value="PDC1_HK_sensor"/>
    <property type="match status" value="1"/>
</dbReference>
<evidence type="ECO:0000256" key="6">
    <source>
        <dbReference type="ARBA" id="ARBA00022679"/>
    </source>
</evidence>
<evidence type="ECO:0000256" key="7">
    <source>
        <dbReference type="ARBA" id="ARBA00022692"/>
    </source>
</evidence>
<dbReference type="PROSITE" id="PS50109">
    <property type="entry name" value="HIS_KIN"/>
    <property type="match status" value="1"/>
</dbReference>
<dbReference type="Pfam" id="PF02518">
    <property type="entry name" value="HATPase_c"/>
    <property type="match status" value="1"/>
</dbReference>
<dbReference type="Pfam" id="PF08448">
    <property type="entry name" value="PAS_4"/>
    <property type="match status" value="1"/>
</dbReference>
<dbReference type="SUPFAM" id="SSF55785">
    <property type="entry name" value="PYP-like sensor domain (PAS domain)"/>
    <property type="match status" value="1"/>
</dbReference>
<proteinExistence type="predicted"/>
<evidence type="ECO:0000256" key="3">
    <source>
        <dbReference type="ARBA" id="ARBA00012438"/>
    </source>
</evidence>
<evidence type="ECO:0000313" key="15">
    <source>
        <dbReference type="EMBL" id="HIR06066.1"/>
    </source>
</evidence>
<dbReference type="SUPFAM" id="SSF55874">
    <property type="entry name" value="ATPase domain of HSP90 chaperone/DNA topoisomerase II/histidine kinase"/>
    <property type="match status" value="1"/>
</dbReference>
<gene>
    <name evidence="15" type="ORF">IAB28_08905</name>
</gene>
<evidence type="ECO:0000256" key="9">
    <source>
        <dbReference type="ARBA" id="ARBA00022777"/>
    </source>
</evidence>
<keyword evidence="10" id="KW-0067">ATP-binding</keyword>
<organism evidence="15 16">
    <name type="scientific">Candidatus Copromonas faecavium</name>
    <name type="common">nom. illeg.</name>
    <dbReference type="NCBI Taxonomy" id="2840740"/>
    <lineage>
        <taxon>Bacteria</taxon>
        <taxon>Bacillati</taxon>
        <taxon>Bacillota</taxon>
        <taxon>Clostridia</taxon>
        <taxon>Lachnospirales</taxon>
        <taxon>Lachnospiraceae</taxon>
        <taxon>Candidatus Copromonas (nom. illeg.)</taxon>
    </lineage>
</organism>
<dbReference type="GO" id="GO:0000155">
    <property type="term" value="F:phosphorelay sensor kinase activity"/>
    <property type="evidence" value="ECO:0007669"/>
    <property type="project" value="InterPro"/>
</dbReference>
<dbReference type="Gene3D" id="3.30.450.20">
    <property type="entry name" value="PAS domain"/>
    <property type="match status" value="2"/>
</dbReference>
<dbReference type="InterPro" id="IPR003594">
    <property type="entry name" value="HATPase_dom"/>
</dbReference>
<keyword evidence="13" id="KW-0472">Membrane</keyword>
<keyword evidence="11 13" id="KW-1133">Transmembrane helix</keyword>
<evidence type="ECO:0000256" key="11">
    <source>
        <dbReference type="ARBA" id="ARBA00022989"/>
    </source>
</evidence>
<evidence type="ECO:0000256" key="13">
    <source>
        <dbReference type="SAM" id="Phobius"/>
    </source>
</evidence>
<keyword evidence="5" id="KW-0597">Phosphoprotein</keyword>
<dbReference type="PRINTS" id="PR00344">
    <property type="entry name" value="BCTRLSENSOR"/>
</dbReference>
<dbReference type="AlphaFoldDB" id="A0A9D1A4S2"/>
<dbReference type="GO" id="GO:0005524">
    <property type="term" value="F:ATP binding"/>
    <property type="evidence" value="ECO:0007669"/>
    <property type="project" value="UniProtKB-KW"/>
</dbReference>
<dbReference type="Pfam" id="PF14689">
    <property type="entry name" value="SPOB_a"/>
    <property type="match status" value="1"/>
</dbReference>
<dbReference type="InterPro" id="IPR004358">
    <property type="entry name" value="Sig_transdc_His_kin-like_C"/>
</dbReference>
<dbReference type="InterPro" id="IPR005467">
    <property type="entry name" value="His_kinase_dom"/>
</dbReference>
<sequence length="537" mass="59204">MIEKLKKLSLEKQLFISFFSLCALLLLLSLSITLTFNLSRQRQDIDRNLSSIASYIASMDQIVSMLEIGYPDDSTIKELDSLSDTFSDISVIAVYNTDGLRFYHTDRHETGETYLDGEEAAILAGSPPYITVGYGTYGSQRRAFHSIRNEAGDIIGYVTASVFTDYISRQAQAFVLSYFFVGMIMLLVSLALTHAIIRALRSSLMGHHPMELLDLYIQQDTVLNAMEEGLIASDRNGTIVFANQAARTFFSGSGTLSGKPLKTIFPGSLVSSVLEYGASSYHKSHTVGERHLLVSEIPIENSGTVQGVLTVLNDRTEVNAMIDELSGARSMLDTLRAFNHEFLNKLHIILGYLQTGQTQAAITFIVNSNLVTSQSIRQTADCIRCSPICALVIGKMMHAAELEILLSVNPDSRCTEKELLLPAADCITIVGNLLENAIEELVSCHDRIKEIHFGIYCTDDCNIITCEDTGNGIPKELLEHIYEKGVSSKGENRGTGLYLIHQLIQQYGGEISIDTETGEGTCFTLTFARKENGECTM</sequence>
<evidence type="ECO:0000259" key="14">
    <source>
        <dbReference type="PROSITE" id="PS50109"/>
    </source>
</evidence>
<dbReference type="InterPro" id="IPR029151">
    <property type="entry name" value="Sensor-like_sf"/>
</dbReference>
<dbReference type="InterPro" id="IPR036890">
    <property type="entry name" value="HATPase_C_sf"/>
</dbReference>
<keyword evidence="12" id="KW-0902">Two-component regulatory system</keyword>
<comment type="caution">
    <text evidence="15">The sequence shown here is derived from an EMBL/GenBank/DDBJ whole genome shotgun (WGS) entry which is preliminary data.</text>
</comment>
<dbReference type="InterPro" id="IPR013656">
    <property type="entry name" value="PAS_4"/>
</dbReference>
<dbReference type="GO" id="GO:0005886">
    <property type="term" value="C:plasma membrane"/>
    <property type="evidence" value="ECO:0007669"/>
    <property type="project" value="UniProtKB-SubCell"/>
</dbReference>
<keyword evidence="9" id="KW-0418">Kinase</keyword>
<keyword evidence="7 13" id="KW-0812">Transmembrane</keyword>
<dbReference type="InterPro" id="IPR035965">
    <property type="entry name" value="PAS-like_dom_sf"/>
</dbReference>
<reference evidence="15" key="1">
    <citation type="submission" date="2020-10" db="EMBL/GenBank/DDBJ databases">
        <authorList>
            <person name="Gilroy R."/>
        </authorList>
    </citation>
    <scope>NUCLEOTIDE SEQUENCE</scope>
    <source>
        <strain evidence="15">CHK180-2868</strain>
    </source>
</reference>
<dbReference type="Proteomes" id="UP000824250">
    <property type="component" value="Unassembled WGS sequence"/>
</dbReference>
<evidence type="ECO:0000256" key="5">
    <source>
        <dbReference type="ARBA" id="ARBA00022553"/>
    </source>
</evidence>
<dbReference type="SMART" id="SM00387">
    <property type="entry name" value="HATPase_c"/>
    <property type="match status" value="1"/>
</dbReference>
<dbReference type="SUPFAM" id="SSF103190">
    <property type="entry name" value="Sensory domain-like"/>
    <property type="match status" value="1"/>
</dbReference>
<reference evidence="15" key="2">
    <citation type="journal article" date="2021" name="PeerJ">
        <title>Extensive microbial diversity within the chicken gut microbiome revealed by metagenomics and culture.</title>
        <authorList>
            <person name="Gilroy R."/>
            <person name="Ravi A."/>
            <person name="Getino M."/>
            <person name="Pursley I."/>
            <person name="Horton D.L."/>
            <person name="Alikhan N.F."/>
            <person name="Baker D."/>
            <person name="Gharbi K."/>
            <person name="Hall N."/>
            <person name="Watson M."/>
            <person name="Adriaenssens E.M."/>
            <person name="Foster-Nyarko E."/>
            <person name="Jarju S."/>
            <person name="Secka A."/>
            <person name="Antonio M."/>
            <person name="Oren A."/>
            <person name="Chaudhuri R.R."/>
            <person name="La Ragione R."/>
            <person name="Hildebrand F."/>
            <person name="Pallen M.J."/>
        </authorList>
    </citation>
    <scope>NUCLEOTIDE SEQUENCE</scope>
    <source>
        <strain evidence="15">CHK180-2868</strain>
    </source>
</reference>
<keyword evidence="6" id="KW-0808">Transferase</keyword>
<evidence type="ECO:0000256" key="10">
    <source>
        <dbReference type="ARBA" id="ARBA00022840"/>
    </source>
</evidence>
<name>A0A9D1A4S2_9FIRM</name>
<feature type="domain" description="Histidine kinase" evidence="14">
    <location>
        <begin position="429"/>
        <end position="531"/>
    </location>
</feature>
<evidence type="ECO:0000313" key="16">
    <source>
        <dbReference type="Proteomes" id="UP000824250"/>
    </source>
</evidence>
<dbReference type="PANTHER" id="PTHR43547:SF10">
    <property type="entry name" value="SENSOR HISTIDINE KINASE DCUS"/>
    <property type="match status" value="1"/>
</dbReference>